<accession>A0A8X7CPD9</accession>
<dbReference type="EMBL" id="BMAV01021642">
    <property type="protein sequence ID" value="GFY75828.1"/>
    <property type="molecule type" value="Genomic_DNA"/>
</dbReference>
<evidence type="ECO:0000313" key="1">
    <source>
        <dbReference type="EMBL" id="GFY75828.1"/>
    </source>
</evidence>
<evidence type="ECO:0000313" key="2">
    <source>
        <dbReference type="Proteomes" id="UP000886998"/>
    </source>
</evidence>
<name>A0A8X7CPD9_9ARAC</name>
<gene>
    <name evidence="1" type="ORF">TNIN_204991</name>
</gene>
<dbReference type="AlphaFoldDB" id="A0A8X7CPD9"/>
<protein>
    <submittedName>
        <fullName evidence="1">Uncharacterized protein</fullName>
    </submittedName>
</protein>
<keyword evidence="2" id="KW-1185">Reference proteome</keyword>
<sequence>MSLSSCPCPLRVGPLIFDSQSKRSGPELFAPTLQERFRVYGESLNVAFLCGVGGLPSSGRLYRRSRRQKA</sequence>
<proteinExistence type="predicted"/>
<organism evidence="1 2">
    <name type="scientific">Trichonephila inaurata madagascariensis</name>
    <dbReference type="NCBI Taxonomy" id="2747483"/>
    <lineage>
        <taxon>Eukaryota</taxon>
        <taxon>Metazoa</taxon>
        <taxon>Ecdysozoa</taxon>
        <taxon>Arthropoda</taxon>
        <taxon>Chelicerata</taxon>
        <taxon>Arachnida</taxon>
        <taxon>Araneae</taxon>
        <taxon>Araneomorphae</taxon>
        <taxon>Entelegynae</taxon>
        <taxon>Araneoidea</taxon>
        <taxon>Nephilidae</taxon>
        <taxon>Trichonephila</taxon>
        <taxon>Trichonephila inaurata</taxon>
    </lineage>
</organism>
<reference evidence="1" key="1">
    <citation type="submission" date="2020-08" db="EMBL/GenBank/DDBJ databases">
        <title>Multicomponent nature underlies the extraordinary mechanical properties of spider dragline silk.</title>
        <authorList>
            <person name="Kono N."/>
            <person name="Nakamura H."/>
            <person name="Mori M."/>
            <person name="Yoshida Y."/>
            <person name="Ohtoshi R."/>
            <person name="Malay A.D."/>
            <person name="Moran D.A.P."/>
            <person name="Tomita M."/>
            <person name="Numata K."/>
            <person name="Arakawa K."/>
        </authorList>
    </citation>
    <scope>NUCLEOTIDE SEQUENCE</scope>
</reference>
<dbReference type="Proteomes" id="UP000886998">
    <property type="component" value="Unassembled WGS sequence"/>
</dbReference>
<comment type="caution">
    <text evidence="1">The sequence shown here is derived from an EMBL/GenBank/DDBJ whole genome shotgun (WGS) entry which is preliminary data.</text>
</comment>